<protein>
    <submittedName>
        <fullName evidence="1">Uncharacterized protein</fullName>
    </submittedName>
</protein>
<sequence>MPEVLLMMPKLDYTIHIWKSYGVQILYNGDKYLMIPAMKSGKIWGNMCWLYNHSGNKEPGNKVAEHGKYLGLTQVLNIVKKKEIEKRIRDLYRVKPGQSDYIGKLQSVLKVMLTELSEEELAKFKEKHKEWYTDRPSEEVIPNHEQNDKAVFELFSKVQPNWQNVKIWEAWDGSVPKESLPDKHKEKVKLPLNNNGYPILVDEDLSPPVTFSDLQATIRCFLTTYYQISTGNMKASVP</sequence>
<gene>
    <name evidence="1" type="ORF">SERLA73DRAFT_149100</name>
</gene>
<dbReference type="HOGENOM" id="CLU_101882_0_0_1"/>
<dbReference type="EMBL" id="GL945474">
    <property type="protein sequence ID" value="EGO04691.1"/>
    <property type="molecule type" value="Genomic_DNA"/>
</dbReference>
<organism evidence="2">
    <name type="scientific">Serpula lacrymans var. lacrymans (strain S7.3)</name>
    <name type="common">Dry rot fungus</name>
    <dbReference type="NCBI Taxonomy" id="936435"/>
    <lineage>
        <taxon>Eukaryota</taxon>
        <taxon>Fungi</taxon>
        <taxon>Dikarya</taxon>
        <taxon>Basidiomycota</taxon>
        <taxon>Agaricomycotina</taxon>
        <taxon>Agaricomycetes</taxon>
        <taxon>Agaricomycetidae</taxon>
        <taxon>Boletales</taxon>
        <taxon>Coniophorineae</taxon>
        <taxon>Serpulaceae</taxon>
        <taxon>Serpula</taxon>
    </lineage>
</organism>
<proteinExistence type="predicted"/>
<dbReference type="InParanoid" id="F8PF18"/>
<dbReference type="Proteomes" id="UP000008063">
    <property type="component" value="Unassembled WGS sequence"/>
</dbReference>
<dbReference type="AlphaFoldDB" id="F8PF18"/>
<name>F8PF18_SERL3</name>
<reference evidence="2" key="1">
    <citation type="journal article" date="2011" name="Science">
        <title>The plant cell wall-decomposing machinery underlies the functional diversity of forest fungi.</title>
        <authorList>
            <person name="Eastwood D.C."/>
            <person name="Floudas D."/>
            <person name="Binder M."/>
            <person name="Majcherczyk A."/>
            <person name="Schneider P."/>
            <person name="Aerts A."/>
            <person name="Asiegbu F.O."/>
            <person name="Baker S.E."/>
            <person name="Barry K."/>
            <person name="Bendiksby M."/>
            <person name="Blumentritt M."/>
            <person name="Coutinho P.M."/>
            <person name="Cullen D."/>
            <person name="de Vries R.P."/>
            <person name="Gathman A."/>
            <person name="Goodell B."/>
            <person name="Henrissat B."/>
            <person name="Ihrmark K."/>
            <person name="Kauserud H."/>
            <person name="Kohler A."/>
            <person name="LaButti K."/>
            <person name="Lapidus A."/>
            <person name="Lavin J.L."/>
            <person name="Lee Y.-H."/>
            <person name="Lindquist E."/>
            <person name="Lilly W."/>
            <person name="Lucas S."/>
            <person name="Morin E."/>
            <person name="Murat C."/>
            <person name="Oguiza J.A."/>
            <person name="Park J."/>
            <person name="Pisabarro A.G."/>
            <person name="Riley R."/>
            <person name="Rosling A."/>
            <person name="Salamov A."/>
            <person name="Schmidt O."/>
            <person name="Schmutz J."/>
            <person name="Skrede I."/>
            <person name="Stenlid J."/>
            <person name="Wiebenga A."/>
            <person name="Xie X."/>
            <person name="Kuees U."/>
            <person name="Hibbett D.S."/>
            <person name="Hoffmeister D."/>
            <person name="Hoegberg N."/>
            <person name="Martin F."/>
            <person name="Grigoriev I.V."/>
            <person name="Watkinson S.C."/>
        </authorList>
    </citation>
    <scope>NUCLEOTIDE SEQUENCE [LARGE SCALE GENOMIC DNA]</scope>
    <source>
        <strain evidence="2">strain S7.3</strain>
    </source>
</reference>
<accession>F8PF18</accession>
<keyword evidence="2" id="KW-1185">Reference proteome</keyword>
<evidence type="ECO:0000313" key="2">
    <source>
        <dbReference type="Proteomes" id="UP000008063"/>
    </source>
</evidence>
<evidence type="ECO:0000313" key="1">
    <source>
        <dbReference type="EMBL" id="EGO04691.1"/>
    </source>
</evidence>